<gene>
    <name evidence="3" type="ORF">HF966_05795</name>
</gene>
<evidence type="ECO:0000259" key="2">
    <source>
        <dbReference type="Pfam" id="PF13472"/>
    </source>
</evidence>
<keyword evidence="1" id="KW-0472">Membrane</keyword>
<organism evidence="3 4">
    <name type="scientific">Leuconostoc holzapfelii</name>
    <dbReference type="NCBI Taxonomy" id="434464"/>
    <lineage>
        <taxon>Bacteria</taxon>
        <taxon>Bacillati</taxon>
        <taxon>Bacillota</taxon>
        <taxon>Bacilli</taxon>
        <taxon>Lactobacillales</taxon>
        <taxon>Lactobacillaceae</taxon>
        <taxon>Leuconostoc</taxon>
    </lineage>
</organism>
<evidence type="ECO:0000313" key="3">
    <source>
        <dbReference type="EMBL" id="NKZ18686.1"/>
    </source>
</evidence>
<dbReference type="AlphaFoldDB" id="A0A846ZB87"/>
<dbReference type="PANTHER" id="PTHR30383:SF27">
    <property type="entry name" value="SPORE GERMINATION LIPASE LIPC"/>
    <property type="match status" value="1"/>
</dbReference>
<comment type="caution">
    <text evidence="3">The sequence shown here is derived from an EMBL/GenBank/DDBJ whole genome shotgun (WGS) entry which is preliminary data.</text>
</comment>
<proteinExistence type="predicted"/>
<dbReference type="RefSeq" id="WP_168677039.1">
    <property type="nucleotide sequence ID" value="NZ_BPKV01000015.1"/>
</dbReference>
<keyword evidence="1" id="KW-1133">Transmembrane helix</keyword>
<dbReference type="InterPro" id="IPR013830">
    <property type="entry name" value="SGNH_hydro"/>
</dbReference>
<keyword evidence="1" id="KW-0812">Transmembrane</keyword>
<dbReference type="InterPro" id="IPR051532">
    <property type="entry name" value="Ester_Hydrolysis_Enzymes"/>
</dbReference>
<dbReference type="Proteomes" id="UP000590460">
    <property type="component" value="Unassembled WGS sequence"/>
</dbReference>
<accession>A0A846ZB87</accession>
<name>A0A846ZB87_9LACO</name>
<dbReference type="InterPro" id="IPR036514">
    <property type="entry name" value="SGNH_hydro_sf"/>
</dbReference>
<dbReference type="Gene3D" id="3.40.50.1110">
    <property type="entry name" value="SGNH hydrolase"/>
    <property type="match status" value="1"/>
</dbReference>
<dbReference type="PANTHER" id="PTHR30383">
    <property type="entry name" value="THIOESTERASE 1/PROTEASE 1/LYSOPHOSPHOLIPASE L1"/>
    <property type="match status" value="1"/>
</dbReference>
<sequence>MRKYLTLGFIGLMIAGLGGFGWIYYQKNALQTAQPSDAAKIAQVKAIKIVALGDSLTEGVGDNAHLQGYTGRIARQVQQQYDVKVTMRNFGRAGDRSDQIQARLTTQPKLQSAMRQANVIVMTVGGNDLQQLLLKNQMAASPVALTNAINAGQSDYQKKLTTLFAAVRHYNADAPIYIFGNYNPIYVHFPQRTDLNQDVTTFNQINQKVARADKASHYVGIFDLTYGQYRTPSARRHLLNQADVAAQASESPDQILKVLTAQPTVLNDWLSPSDNFHPNPTGYDYMTNQLFQQMKRGQAAWLTTH</sequence>
<dbReference type="EMBL" id="JAAXPO010000005">
    <property type="protein sequence ID" value="NKZ18686.1"/>
    <property type="molecule type" value="Genomic_DNA"/>
</dbReference>
<evidence type="ECO:0000313" key="4">
    <source>
        <dbReference type="Proteomes" id="UP000590460"/>
    </source>
</evidence>
<protein>
    <submittedName>
        <fullName evidence="3">SGNH/GDSL hydrolase family protein</fullName>
    </submittedName>
</protein>
<dbReference type="Pfam" id="PF13472">
    <property type="entry name" value="Lipase_GDSL_2"/>
    <property type="match status" value="1"/>
</dbReference>
<feature type="domain" description="SGNH hydrolase-type esterase" evidence="2">
    <location>
        <begin position="51"/>
        <end position="284"/>
    </location>
</feature>
<feature type="transmembrane region" description="Helical" evidence="1">
    <location>
        <begin position="7"/>
        <end position="25"/>
    </location>
</feature>
<dbReference type="CDD" id="cd04506">
    <property type="entry name" value="SGNH_hydrolase_YpmR_like"/>
    <property type="match status" value="1"/>
</dbReference>
<dbReference type="GO" id="GO:0004622">
    <property type="term" value="F:phosphatidylcholine lysophospholipase activity"/>
    <property type="evidence" value="ECO:0007669"/>
    <property type="project" value="TreeGrafter"/>
</dbReference>
<reference evidence="3 4" key="1">
    <citation type="submission" date="2020-04" db="EMBL/GenBank/DDBJ databases">
        <title>MicrobeNet Type strains.</title>
        <authorList>
            <person name="Nicholson A.C."/>
        </authorList>
    </citation>
    <scope>NUCLEOTIDE SEQUENCE [LARGE SCALE GENOMIC DNA]</scope>
    <source>
        <strain evidence="3 4">CCUG 54536</strain>
    </source>
</reference>
<keyword evidence="3" id="KW-0378">Hydrolase</keyword>
<dbReference type="SUPFAM" id="SSF52266">
    <property type="entry name" value="SGNH hydrolase"/>
    <property type="match status" value="1"/>
</dbReference>
<evidence type="ECO:0000256" key="1">
    <source>
        <dbReference type="SAM" id="Phobius"/>
    </source>
</evidence>